<keyword evidence="3 10" id="KW-0285">Flavoprotein</keyword>
<evidence type="ECO:0000256" key="7">
    <source>
        <dbReference type="ARBA" id="ARBA00023157"/>
    </source>
</evidence>
<dbReference type="SUPFAM" id="SSF55424">
    <property type="entry name" value="FAD/NAD-linked reductases, dimerisation (C-terminal) domain"/>
    <property type="match status" value="1"/>
</dbReference>
<evidence type="ECO:0000256" key="2">
    <source>
        <dbReference type="ARBA" id="ARBA00012608"/>
    </source>
</evidence>
<dbReference type="RefSeq" id="WP_141463457.1">
    <property type="nucleotide sequence ID" value="NZ_RBZW01000012.1"/>
</dbReference>
<dbReference type="Gene3D" id="3.30.390.30">
    <property type="match status" value="1"/>
</dbReference>
<dbReference type="EC" id="1.8.1.4" evidence="2 10"/>
<dbReference type="OrthoDB" id="27922at2157"/>
<evidence type="ECO:0000256" key="6">
    <source>
        <dbReference type="ARBA" id="ARBA00023027"/>
    </source>
</evidence>
<comment type="similarity">
    <text evidence="1 10">Belongs to the class-I pyridine nucleotide-disulfide oxidoreductase family.</text>
</comment>
<keyword evidence="14" id="KW-1185">Reference proteome</keyword>
<dbReference type="Gene3D" id="3.50.50.60">
    <property type="entry name" value="FAD/NAD(P)-binding domain"/>
    <property type="match status" value="2"/>
</dbReference>
<keyword evidence="6 10" id="KW-0520">NAD</keyword>
<organism evidence="13 14">
    <name type="scientific">Salinadaptatus halalkaliphilus</name>
    <dbReference type="NCBI Taxonomy" id="2419781"/>
    <lineage>
        <taxon>Archaea</taxon>
        <taxon>Methanobacteriati</taxon>
        <taxon>Methanobacteriota</taxon>
        <taxon>Stenosarchaea group</taxon>
        <taxon>Halobacteria</taxon>
        <taxon>Halobacteriales</taxon>
        <taxon>Natrialbaceae</taxon>
        <taxon>Salinadaptatus</taxon>
    </lineage>
</organism>
<dbReference type="FunFam" id="3.30.390.30:FF:000001">
    <property type="entry name" value="Dihydrolipoyl dehydrogenase"/>
    <property type="match status" value="1"/>
</dbReference>
<reference evidence="13 14" key="1">
    <citation type="submission" date="2018-10" db="EMBL/GenBank/DDBJ databases">
        <title>Natronolimnobius sp. XQ-INN 246 isolated from Inner Mongolia Autonomous Region of China.</title>
        <authorList>
            <person name="Xue Q."/>
        </authorList>
    </citation>
    <scope>NUCLEOTIDE SEQUENCE [LARGE SCALE GENOMIC DNA]</scope>
    <source>
        <strain evidence="13 14">XQ-INN 246</strain>
    </source>
</reference>
<dbReference type="PRINTS" id="PR00411">
    <property type="entry name" value="PNDRDTASEI"/>
</dbReference>
<dbReference type="Proteomes" id="UP000318864">
    <property type="component" value="Unassembled WGS sequence"/>
</dbReference>
<dbReference type="InterPro" id="IPR016156">
    <property type="entry name" value="FAD/NAD-linked_Rdtase_dimer_sf"/>
</dbReference>
<feature type="domain" description="FAD/NAD(P)-binding" evidence="12">
    <location>
        <begin position="11"/>
        <end position="336"/>
    </location>
</feature>
<dbReference type="NCBIfam" id="TIGR01350">
    <property type="entry name" value="lipoamide_DH"/>
    <property type="match status" value="1"/>
</dbReference>
<dbReference type="SUPFAM" id="SSF51905">
    <property type="entry name" value="FAD/NAD(P)-binding domain"/>
    <property type="match status" value="1"/>
</dbReference>
<evidence type="ECO:0000259" key="11">
    <source>
        <dbReference type="Pfam" id="PF02852"/>
    </source>
</evidence>
<dbReference type="GO" id="GO:0050660">
    <property type="term" value="F:flavin adenine dinucleotide binding"/>
    <property type="evidence" value="ECO:0007669"/>
    <property type="project" value="InterPro"/>
</dbReference>
<dbReference type="PANTHER" id="PTHR22912:SF160">
    <property type="entry name" value="DIHYDROLIPOYL DEHYDROGENASE"/>
    <property type="match status" value="1"/>
</dbReference>
<keyword evidence="5 10" id="KW-0560">Oxidoreductase</keyword>
<name>A0A4S3TPH8_9EURY</name>
<comment type="cofactor">
    <cofactor evidence="10">
        <name>FAD</name>
        <dbReference type="ChEBI" id="CHEBI:57692"/>
    </cofactor>
    <text evidence="10">Binds 1 FAD per subunit.</text>
</comment>
<evidence type="ECO:0000313" key="13">
    <source>
        <dbReference type="EMBL" id="THE66116.1"/>
    </source>
</evidence>
<dbReference type="EMBL" id="RBZW01000012">
    <property type="protein sequence ID" value="THE66116.1"/>
    <property type="molecule type" value="Genomic_DNA"/>
</dbReference>
<evidence type="ECO:0000256" key="10">
    <source>
        <dbReference type="RuleBase" id="RU003692"/>
    </source>
</evidence>
<evidence type="ECO:0000256" key="3">
    <source>
        <dbReference type="ARBA" id="ARBA00022630"/>
    </source>
</evidence>
<sequence length="477" mass="49204">MLAGDSTVDVDVLVIGAGPAGYVAAIRAGQHGLDVTLVEKDAHGGTCLNHGCIPSKALITAADVAHEAGHAEEMGIYADPTVAFDELVGWKDDVVDQLTDGVEQLCKANGVSIREGAAQFVDEHTAEITSSDGGEATETLSFNHAIVATGSRPTTIPNFDPADAPVLDSRQALSLESIPDSLAIVGAGYIGMELASVFAKLGSDVTVIELLDEVLPRYDDDLTQPVRDRANELGIEFQFGTTASTWHDLEDGIRVETEPADAAPSDGTTVDVENVLVAVGREPVTDTLALENAGIEPDDGGFIATDDRARSSVDHIFAVGDVAGEPLLAHAGTAEGQVAADVIAGEPAALDHRAMPSAVFTDPEIATVGMSDADAREAGFDPLVGRFPFAASGRALTAGSADGFVRIVADEDSALVLGGQAVGPEASELIAEIGLAIEMGASLEDVAQTIHAHPTLSEASMEAAEHALGRAIHTTNR</sequence>
<evidence type="ECO:0000256" key="8">
    <source>
        <dbReference type="ARBA" id="ARBA00023284"/>
    </source>
</evidence>
<evidence type="ECO:0000256" key="1">
    <source>
        <dbReference type="ARBA" id="ARBA00007532"/>
    </source>
</evidence>
<dbReference type="PRINTS" id="PR00368">
    <property type="entry name" value="FADPNR"/>
</dbReference>
<feature type="domain" description="Pyridine nucleotide-disulphide oxidoreductase dimerisation" evidence="11">
    <location>
        <begin position="355"/>
        <end position="463"/>
    </location>
</feature>
<keyword evidence="7" id="KW-1015">Disulfide bond</keyword>
<evidence type="ECO:0000259" key="12">
    <source>
        <dbReference type="Pfam" id="PF07992"/>
    </source>
</evidence>
<protein>
    <recommendedName>
        <fullName evidence="2 10">Dihydrolipoyl dehydrogenase</fullName>
        <ecNumber evidence="2 10">1.8.1.4</ecNumber>
    </recommendedName>
</protein>
<keyword evidence="4 10" id="KW-0274">FAD</keyword>
<dbReference type="InterPro" id="IPR023753">
    <property type="entry name" value="FAD/NAD-binding_dom"/>
</dbReference>
<accession>A0A4S3TPH8</accession>
<dbReference type="InterPro" id="IPR050151">
    <property type="entry name" value="Class-I_Pyr_Nuc-Dis_Oxidored"/>
</dbReference>
<dbReference type="InterPro" id="IPR012999">
    <property type="entry name" value="Pyr_OxRdtase_I_AS"/>
</dbReference>
<evidence type="ECO:0000256" key="4">
    <source>
        <dbReference type="ARBA" id="ARBA00022827"/>
    </source>
</evidence>
<keyword evidence="8 10" id="KW-0676">Redox-active center</keyword>
<evidence type="ECO:0000256" key="5">
    <source>
        <dbReference type="ARBA" id="ARBA00023002"/>
    </source>
</evidence>
<dbReference type="GO" id="GO:0006103">
    <property type="term" value="P:2-oxoglutarate metabolic process"/>
    <property type="evidence" value="ECO:0007669"/>
    <property type="project" value="TreeGrafter"/>
</dbReference>
<dbReference type="AlphaFoldDB" id="A0A4S3TPH8"/>
<comment type="catalytic activity">
    <reaction evidence="9 10">
        <text>N(6)-[(R)-dihydrolipoyl]-L-lysyl-[protein] + NAD(+) = N(6)-[(R)-lipoyl]-L-lysyl-[protein] + NADH + H(+)</text>
        <dbReference type="Rhea" id="RHEA:15045"/>
        <dbReference type="Rhea" id="RHEA-COMP:10474"/>
        <dbReference type="Rhea" id="RHEA-COMP:10475"/>
        <dbReference type="ChEBI" id="CHEBI:15378"/>
        <dbReference type="ChEBI" id="CHEBI:57540"/>
        <dbReference type="ChEBI" id="CHEBI:57945"/>
        <dbReference type="ChEBI" id="CHEBI:83099"/>
        <dbReference type="ChEBI" id="CHEBI:83100"/>
        <dbReference type="EC" id="1.8.1.4"/>
    </reaction>
</comment>
<evidence type="ECO:0000313" key="14">
    <source>
        <dbReference type="Proteomes" id="UP000318864"/>
    </source>
</evidence>
<comment type="miscellaneous">
    <text evidence="10">The active site is a redox-active disulfide bond.</text>
</comment>
<dbReference type="InterPro" id="IPR001100">
    <property type="entry name" value="Pyr_nuc-diS_OxRdtase"/>
</dbReference>
<dbReference type="PIRSF" id="PIRSF000350">
    <property type="entry name" value="Mercury_reductase_MerA"/>
    <property type="match status" value="1"/>
</dbReference>
<dbReference type="InterPro" id="IPR036188">
    <property type="entry name" value="FAD/NAD-bd_sf"/>
</dbReference>
<dbReference type="Pfam" id="PF07992">
    <property type="entry name" value="Pyr_redox_2"/>
    <property type="match status" value="1"/>
</dbReference>
<evidence type="ECO:0000256" key="9">
    <source>
        <dbReference type="ARBA" id="ARBA00049187"/>
    </source>
</evidence>
<gene>
    <name evidence="13" type="primary">lpdA</name>
    <name evidence="13" type="ORF">D8Y22_04135</name>
</gene>
<dbReference type="PANTHER" id="PTHR22912">
    <property type="entry name" value="DISULFIDE OXIDOREDUCTASE"/>
    <property type="match status" value="1"/>
</dbReference>
<dbReference type="InterPro" id="IPR004099">
    <property type="entry name" value="Pyr_nucl-diS_OxRdtase_dimer"/>
</dbReference>
<comment type="caution">
    <text evidence="13">The sequence shown here is derived from an EMBL/GenBank/DDBJ whole genome shotgun (WGS) entry which is preliminary data.</text>
</comment>
<dbReference type="GO" id="GO:0004148">
    <property type="term" value="F:dihydrolipoyl dehydrogenase (NADH) activity"/>
    <property type="evidence" value="ECO:0007669"/>
    <property type="project" value="UniProtKB-EC"/>
</dbReference>
<dbReference type="PROSITE" id="PS00076">
    <property type="entry name" value="PYRIDINE_REDOX_1"/>
    <property type="match status" value="1"/>
</dbReference>
<dbReference type="InterPro" id="IPR006258">
    <property type="entry name" value="Lipoamide_DH"/>
</dbReference>
<proteinExistence type="inferred from homology"/>
<dbReference type="Pfam" id="PF02852">
    <property type="entry name" value="Pyr_redox_dim"/>
    <property type="match status" value="1"/>
</dbReference>